<dbReference type="InterPro" id="IPR008271">
    <property type="entry name" value="Ser/Thr_kinase_AS"/>
</dbReference>
<dbReference type="OrthoDB" id="6111975at2"/>
<dbReference type="Gene3D" id="1.10.510.10">
    <property type="entry name" value="Transferase(Phosphotransferase) domain 1"/>
    <property type="match status" value="2"/>
</dbReference>
<protein>
    <submittedName>
        <fullName evidence="8">Serine/threonine-protein kinase PknB</fullName>
        <ecNumber evidence="8">2.7.11.1</ecNumber>
    </submittedName>
</protein>
<dbReference type="EC" id="2.7.11.1" evidence="8"/>
<accession>A0A517SJ36</accession>
<dbReference type="PROSITE" id="PS50011">
    <property type="entry name" value="PROTEIN_KINASE_DOM"/>
    <property type="match status" value="2"/>
</dbReference>
<feature type="domain" description="Protein kinase" evidence="7">
    <location>
        <begin position="324"/>
        <end position="580"/>
    </location>
</feature>
<dbReference type="RefSeq" id="WP_145033097.1">
    <property type="nucleotide sequence ID" value="NZ_CP036271.1"/>
</dbReference>
<keyword evidence="2 5" id="KW-0547">Nucleotide-binding</keyword>
<evidence type="ECO:0000256" key="6">
    <source>
        <dbReference type="SAM" id="MobiDB-lite"/>
    </source>
</evidence>
<reference evidence="8 9" key="1">
    <citation type="submission" date="2019-02" db="EMBL/GenBank/DDBJ databases">
        <title>Deep-cultivation of Planctomycetes and their phenomic and genomic characterization uncovers novel biology.</title>
        <authorList>
            <person name="Wiegand S."/>
            <person name="Jogler M."/>
            <person name="Boedeker C."/>
            <person name="Pinto D."/>
            <person name="Vollmers J."/>
            <person name="Rivas-Marin E."/>
            <person name="Kohn T."/>
            <person name="Peeters S.H."/>
            <person name="Heuer A."/>
            <person name="Rast P."/>
            <person name="Oberbeckmann S."/>
            <person name="Bunk B."/>
            <person name="Jeske O."/>
            <person name="Meyerdierks A."/>
            <person name="Storesund J.E."/>
            <person name="Kallscheuer N."/>
            <person name="Luecker S."/>
            <person name="Lage O.M."/>
            <person name="Pohl T."/>
            <person name="Merkel B.J."/>
            <person name="Hornburger P."/>
            <person name="Mueller R.-W."/>
            <person name="Bruemmer F."/>
            <person name="Labrenz M."/>
            <person name="Spormann A.M."/>
            <person name="Op den Camp H."/>
            <person name="Overmann J."/>
            <person name="Amann R."/>
            <person name="Jetten M.S.M."/>
            <person name="Mascher T."/>
            <person name="Medema M.H."/>
            <person name="Devos D.P."/>
            <person name="Kaster A.-K."/>
            <person name="Ovreas L."/>
            <person name="Rohde M."/>
            <person name="Galperin M.Y."/>
            <person name="Jogler C."/>
        </authorList>
    </citation>
    <scope>NUCLEOTIDE SEQUENCE [LARGE SCALE GENOMIC DNA]</scope>
    <source>
        <strain evidence="8 9">Pan44</strain>
    </source>
</reference>
<dbReference type="Gene3D" id="3.30.200.20">
    <property type="entry name" value="Phosphorylase Kinase, domain 1"/>
    <property type="match status" value="2"/>
</dbReference>
<gene>
    <name evidence="8" type="primary">pknB_12</name>
    <name evidence="8" type="ORF">Pan44_41880</name>
</gene>
<dbReference type="Pfam" id="PF00069">
    <property type="entry name" value="Pkinase"/>
    <property type="match status" value="2"/>
</dbReference>
<feature type="binding site" evidence="5">
    <location>
        <position position="58"/>
    </location>
    <ligand>
        <name>ATP</name>
        <dbReference type="ChEBI" id="CHEBI:30616"/>
    </ligand>
</feature>
<dbReference type="GO" id="GO:0005524">
    <property type="term" value="F:ATP binding"/>
    <property type="evidence" value="ECO:0007669"/>
    <property type="project" value="UniProtKB-UniRule"/>
</dbReference>
<sequence>MTGRPEIGGGQTLLESPSPAEPLPAIPGYEVLSELGRGGMGVVYRARQLSPSRLVALKLIRDSVLAGPQERGRFQIEAEAAARVQHPNVVAVYDVGSHQGHPYFAMELVEGGSLADQLKGESQPPRDAAALVSVLALAVHSAHEQKIVHRDLKPANILLERSVPTTEVPWTPKIADFGLAKRLDSNSTAWTMDGALLGTASYMAPEQAAGRANEVGPPADIYSLGAILYELLTGRPPFVADSAIGIVEQVLHAEPVRLTQLLANVPADLETICLKCLEKSPAARYADAAELAGDLDRFLSDVSIAASAIDPFERLVRCAARDGYQIGDEIGRGPRSVVYRGLATATKHGVAIKVFHDGALPEASWQPRMQAAAQQWASLSHPQILLPLTIRWWDGRGCVVIDHVPQGDLTTVSRWSIRQSLKVVEQLSEVVGYLHRQGVAHGNIKRTNVLLAPSGIPLLIDLSPIGGLSLLPRAEVDHASVVSRLAPEQIDARDAEPGFATDIYGMGMVLYELLTGRTPFIGETVAEVLEQIRSAEPVAPSTFNSDVSPALDAFCRRCLQKNPARRYFRVYDVTARLKALQNDQHGKTVRRRKPM</sequence>
<evidence type="ECO:0000256" key="2">
    <source>
        <dbReference type="ARBA" id="ARBA00022741"/>
    </source>
</evidence>
<feature type="domain" description="Protein kinase" evidence="7">
    <location>
        <begin position="29"/>
        <end position="299"/>
    </location>
</feature>
<evidence type="ECO:0000313" key="8">
    <source>
        <dbReference type="EMBL" id="QDT56137.1"/>
    </source>
</evidence>
<keyword evidence="4 5" id="KW-0067">ATP-binding</keyword>
<dbReference type="SMART" id="SM00220">
    <property type="entry name" value="S_TKc"/>
    <property type="match status" value="2"/>
</dbReference>
<dbReference type="GO" id="GO:0004674">
    <property type="term" value="F:protein serine/threonine kinase activity"/>
    <property type="evidence" value="ECO:0007669"/>
    <property type="project" value="UniProtKB-EC"/>
</dbReference>
<dbReference type="PANTHER" id="PTHR43289:SF6">
    <property type="entry name" value="SERINE_THREONINE-PROTEIN KINASE NEKL-3"/>
    <property type="match status" value="1"/>
</dbReference>
<dbReference type="PANTHER" id="PTHR43289">
    <property type="entry name" value="MITOGEN-ACTIVATED PROTEIN KINASE KINASE KINASE 20-RELATED"/>
    <property type="match status" value="1"/>
</dbReference>
<feature type="region of interest" description="Disordered" evidence="6">
    <location>
        <begin position="1"/>
        <end position="21"/>
    </location>
</feature>
<name>A0A517SJ36_9PLAN</name>
<evidence type="ECO:0000256" key="4">
    <source>
        <dbReference type="ARBA" id="ARBA00022840"/>
    </source>
</evidence>
<dbReference type="InterPro" id="IPR000719">
    <property type="entry name" value="Prot_kinase_dom"/>
</dbReference>
<evidence type="ECO:0000259" key="7">
    <source>
        <dbReference type="PROSITE" id="PS50011"/>
    </source>
</evidence>
<dbReference type="InParanoid" id="A0A517SJ36"/>
<dbReference type="Proteomes" id="UP000315700">
    <property type="component" value="Chromosome"/>
</dbReference>
<evidence type="ECO:0000256" key="3">
    <source>
        <dbReference type="ARBA" id="ARBA00022777"/>
    </source>
</evidence>
<evidence type="ECO:0000256" key="1">
    <source>
        <dbReference type="ARBA" id="ARBA00022679"/>
    </source>
</evidence>
<dbReference type="InterPro" id="IPR011009">
    <property type="entry name" value="Kinase-like_dom_sf"/>
</dbReference>
<keyword evidence="9" id="KW-1185">Reference proteome</keyword>
<keyword evidence="1 8" id="KW-0808">Transferase</keyword>
<feature type="compositionally biased region" description="Gly residues" evidence="6">
    <location>
        <begin position="1"/>
        <end position="11"/>
    </location>
</feature>
<evidence type="ECO:0000256" key="5">
    <source>
        <dbReference type="PROSITE-ProRule" id="PRU10141"/>
    </source>
</evidence>
<dbReference type="PROSITE" id="PS00107">
    <property type="entry name" value="PROTEIN_KINASE_ATP"/>
    <property type="match status" value="1"/>
</dbReference>
<dbReference type="EMBL" id="CP036271">
    <property type="protein sequence ID" value="QDT56137.1"/>
    <property type="molecule type" value="Genomic_DNA"/>
</dbReference>
<organism evidence="8 9">
    <name type="scientific">Caulifigura coniformis</name>
    <dbReference type="NCBI Taxonomy" id="2527983"/>
    <lineage>
        <taxon>Bacteria</taxon>
        <taxon>Pseudomonadati</taxon>
        <taxon>Planctomycetota</taxon>
        <taxon>Planctomycetia</taxon>
        <taxon>Planctomycetales</taxon>
        <taxon>Planctomycetaceae</taxon>
        <taxon>Caulifigura</taxon>
    </lineage>
</organism>
<evidence type="ECO:0000313" key="9">
    <source>
        <dbReference type="Proteomes" id="UP000315700"/>
    </source>
</evidence>
<dbReference type="AlphaFoldDB" id="A0A517SJ36"/>
<dbReference type="PROSITE" id="PS00108">
    <property type="entry name" value="PROTEIN_KINASE_ST"/>
    <property type="match status" value="1"/>
</dbReference>
<dbReference type="SUPFAM" id="SSF56112">
    <property type="entry name" value="Protein kinase-like (PK-like)"/>
    <property type="match status" value="2"/>
</dbReference>
<keyword evidence="3 8" id="KW-0418">Kinase</keyword>
<proteinExistence type="predicted"/>
<dbReference type="KEGG" id="ccos:Pan44_41880"/>
<dbReference type="InterPro" id="IPR017441">
    <property type="entry name" value="Protein_kinase_ATP_BS"/>
</dbReference>
<dbReference type="CDD" id="cd14014">
    <property type="entry name" value="STKc_PknB_like"/>
    <property type="match status" value="2"/>
</dbReference>